<evidence type="ECO:0000313" key="2">
    <source>
        <dbReference type="Proteomes" id="UP000480178"/>
    </source>
</evidence>
<dbReference type="InterPro" id="IPR036412">
    <property type="entry name" value="HAD-like_sf"/>
</dbReference>
<dbReference type="GO" id="GO:0005829">
    <property type="term" value="C:cytosol"/>
    <property type="evidence" value="ECO:0007669"/>
    <property type="project" value="TreeGrafter"/>
</dbReference>
<keyword evidence="2" id="KW-1185">Reference proteome</keyword>
<dbReference type="Proteomes" id="UP000480178">
    <property type="component" value="Chromosome"/>
</dbReference>
<dbReference type="AlphaFoldDB" id="A0A6C0GRQ6"/>
<dbReference type="SFLD" id="SFLDG01129">
    <property type="entry name" value="C1.5:_HAD__Beta-PGM__Phosphata"/>
    <property type="match status" value="1"/>
</dbReference>
<dbReference type="SUPFAM" id="SSF56784">
    <property type="entry name" value="HAD-like"/>
    <property type="match status" value="1"/>
</dbReference>
<proteinExistence type="predicted"/>
<dbReference type="SFLD" id="SFLDS00003">
    <property type="entry name" value="Haloacid_Dehalogenase"/>
    <property type="match status" value="1"/>
</dbReference>
<dbReference type="InterPro" id="IPR050155">
    <property type="entry name" value="HAD-like_hydrolase_sf"/>
</dbReference>
<dbReference type="RefSeq" id="WP_162446741.1">
    <property type="nucleotide sequence ID" value="NZ_CP048222.1"/>
</dbReference>
<keyword evidence="1" id="KW-0378">Hydrolase</keyword>
<dbReference type="PANTHER" id="PTHR43434">
    <property type="entry name" value="PHOSPHOGLYCOLATE PHOSPHATASE"/>
    <property type="match status" value="1"/>
</dbReference>
<dbReference type="InterPro" id="IPR023198">
    <property type="entry name" value="PGP-like_dom2"/>
</dbReference>
<dbReference type="GO" id="GO:0006281">
    <property type="term" value="P:DNA repair"/>
    <property type="evidence" value="ECO:0007669"/>
    <property type="project" value="TreeGrafter"/>
</dbReference>
<reference evidence="1 2" key="1">
    <citation type="submission" date="2020-01" db="EMBL/GenBank/DDBJ databases">
        <authorList>
            <person name="Kim M.K."/>
        </authorList>
    </citation>
    <scope>NUCLEOTIDE SEQUENCE [LARGE SCALE GENOMIC DNA]</scope>
    <source>
        <strain evidence="1 2">172606-1</strain>
    </source>
</reference>
<dbReference type="EMBL" id="CP048222">
    <property type="protein sequence ID" value="QHT70771.1"/>
    <property type="molecule type" value="Genomic_DNA"/>
</dbReference>
<sequence length="186" mass="21743">MKQYILFDFDGTLVDSRQSALTIFNQLADKYHFKHILPEDIEPLRKLSLLQRCRFLKLPIYKIPFIVREARLLYRSHLQNICLFEGIKPMLEELTKRHFTLAVLSSNSESNIQTILQKNHIDTIDSIIAGSTLFSKQTLIKKFIKVNKLHPSQLIYVGDELRDVIACKKSGVPIIWVSWAMMQWKL</sequence>
<dbReference type="InterPro" id="IPR041492">
    <property type="entry name" value="HAD_2"/>
</dbReference>
<dbReference type="PANTHER" id="PTHR43434:SF13">
    <property type="entry name" value="PHOSPHOGLYCOLATE PHOSPHATASE"/>
    <property type="match status" value="1"/>
</dbReference>
<dbReference type="Gene3D" id="3.40.50.1000">
    <property type="entry name" value="HAD superfamily/HAD-like"/>
    <property type="match status" value="1"/>
</dbReference>
<dbReference type="Gene3D" id="1.10.150.240">
    <property type="entry name" value="Putative phosphatase, domain 2"/>
    <property type="match status" value="1"/>
</dbReference>
<evidence type="ECO:0000313" key="1">
    <source>
        <dbReference type="EMBL" id="QHT70771.1"/>
    </source>
</evidence>
<dbReference type="GO" id="GO:0008967">
    <property type="term" value="F:phosphoglycolate phosphatase activity"/>
    <property type="evidence" value="ECO:0007669"/>
    <property type="project" value="TreeGrafter"/>
</dbReference>
<accession>A0A6C0GRQ6</accession>
<dbReference type="InterPro" id="IPR023214">
    <property type="entry name" value="HAD_sf"/>
</dbReference>
<dbReference type="Pfam" id="PF13419">
    <property type="entry name" value="HAD_2"/>
    <property type="match status" value="1"/>
</dbReference>
<protein>
    <submittedName>
        <fullName evidence="1">HAD hydrolase-like protein</fullName>
    </submittedName>
</protein>
<organism evidence="1 2">
    <name type="scientific">Rhodocytophaga rosea</name>
    <dbReference type="NCBI Taxonomy" id="2704465"/>
    <lineage>
        <taxon>Bacteria</taxon>
        <taxon>Pseudomonadati</taxon>
        <taxon>Bacteroidota</taxon>
        <taxon>Cytophagia</taxon>
        <taxon>Cytophagales</taxon>
        <taxon>Rhodocytophagaceae</taxon>
        <taxon>Rhodocytophaga</taxon>
    </lineage>
</organism>
<dbReference type="KEGG" id="rhoz:GXP67_31045"/>
<gene>
    <name evidence="1" type="ORF">GXP67_31045</name>
</gene>
<name>A0A6C0GRQ6_9BACT</name>